<keyword evidence="6 11" id="KW-0732">Signal</keyword>
<keyword evidence="4" id="KW-0433">Leucine-rich repeat</keyword>
<evidence type="ECO:0000313" key="15">
    <source>
        <dbReference type="RefSeq" id="XP_027079805.1"/>
    </source>
</evidence>
<evidence type="ECO:0000256" key="2">
    <source>
        <dbReference type="ARBA" id="ARBA00009592"/>
    </source>
</evidence>
<evidence type="ECO:0000259" key="12">
    <source>
        <dbReference type="Pfam" id="PF08263"/>
    </source>
</evidence>
<gene>
    <name evidence="15" type="primary">LOC113702844</name>
</gene>
<dbReference type="InterPro" id="IPR055414">
    <property type="entry name" value="LRR_R13L4/SHOC2-like"/>
</dbReference>
<dbReference type="InterPro" id="IPR046956">
    <property type="entry name" value="RLP23-like"/>
</dbReference>
<dbReference type="GeneID" id="113702844"/>
<evidence type="ECO:0000256" key="1">
    <source>
        <dbReference type="ARBA" id="ARBA00004251"/>
    </source>
</evidence>
<feature type="domain" description="Disease resistance R13L4/SHOC-2-like LRR" evidence="13">
    <location>
        <begin position="386"/>
        <end position="584"/>
    </location>
</feature>
<keyword evidence="5" id="KW-0812">Transmembrane</keyword>
<evidence type="ECO:0000256" key="3">
    <source>
        <dbReference type="ARBA" id="ARBA00022475"/>
    </source>
</evidence>
<evidence type="ECO:0000256" key="5">
    <source>
        <dbReference type="ARBA" id="ARBA00022692"/>
    </source>
</evidence>
<evidence type="ECO:0000256" key="9">
    <source>
        <dbReference type="ARBA" id="ARBA00023136"/>
    </source>
</evidence>
<organism evidence="14 15">
    <name type="scientific">Coffea arabica</name>
    <name type="common">Arabian coffee</name>
    <dbReference type="NCBI Taxonomy" id="13443"/>
    <lineage>
        <taxon>Eukaryota</taxon>
        <taxon>Viridiplantae</taxon>
        <taxon>Streptophyta</taxon>
        <taxon>Embryophyta</taxon>
        <taxon>Tracheophyta</taxon>
        <taxon>Spermatophyta</taxon>
        <taxon>Magnoliopsida</taxon>
        <taxon>eudicotyledons</taxon>
        <taxon>Gunneridae</taxon>
        <taxon>Pentapetalae</taxon>
        <taxon>asterids</taxon>
        <taxon>lamiids</taxon>
        <taxon>Gentianales</taxon>
        <taxon>Rubiaceae</taxon>
        <taxon>Ixoroideae</taxon>
        <taxon>Gardenieae complex</taxon>
        <taxon>Bertiereae - Coffeeae clade</taxon>
        <taxon>Coffeeae</taxon>
        <taxon>Coffea</taxon>
    </lineage>
</organism>
<dbReference type="InterPro" id="IPR003591">
    <property type="entry name" value="Leu-rich_rpt_typical-subtyp"/>
</dbReference>
<dbReference type="OrthoDB" id="1060944at2759"/>
<dbReference type="AlphaFoldDB" id="A0A6P6TP31"/>
<comment type="subcellular location">
    <subcellularLocation>
        <location evidence="1">Cell membrane</location>
        <topology evidence="1">Single-pass type I membrane protein</topology>
    </subcellularLocation>
</comment>
<keyword evidence="10" id="KW-0325">Glycoprotein</keyword>
<comment type="similarity">
    <text evidence="2">Belongs to the RLP family.</text>
</comment>
<dbReference type="GO" id="GO:0006952">
    <property type="term" value="P:defense response"/>
    <property type="evidence" value="ECO:0007669"/>
    <property type="project" value="UniProtKB-ARBA"/>
</dbReference>
<dbReference type="Pfam" id="PF23598">
    <property type="entry name" value="LRR_14"/>
    <property type="match status" value="1"/>
</dbReference>
<keyword evidence="7" id="KW-0677">Repeat</keyword>
<dbReference type="GO" id="GO:0005886">
    <property type="term" value="C:plasma membrane"/>
    <property type="evidence" value="ECO:0007669"/>
    <property type="project" value="UniProtKB-SubCell"/>
</dbReference>
<reference evidence="14" key="1">
    <citation type="journal article" date="2025" name="Foods">
        <title>Unveiling the Microbial Signatures of Arabica Coffee Cherries: Insights into Ripeness Specific Diversity, Functional Traits, and Implications for Quality and Safety.</title>
        <authorList>
            <consortium name="RefSeq"/>
            <person name="Tenea G.N."/>
            <person name="Cifuentes V."/>
            <person name="Reyes P."/>
            <person name="Cevallos-Vallejos M."/>
        </authorList>
    </citation>
    <scope>NUCLEOTIDE SEQUENCE [LARGE SCALE GENOMIC DNA]</scope>
</reference>
<evidence type="ECO:0000256" key="10">
    <source>
        <dbReference type="ARBA" id="ARBA00023180"/>
    </source>
</evidence>
<feature type="chain" id="PRO_5027695734" evidence="11">
    <location>
        <begin position="30"/>
        <end position="707"/>
    </location>
</feature>
<dbReference type="PANTHER" id="PTHR48063">
    <property type="entry name" value="LRR RECEPTOR-LIKE KINASE"/>
    <property type="match status" value="1"/>
</dbReference>
<keyword evidence="9" id="KW-0472">Membrane</keyword>
<dbReference type="InterPro" id="IPR013210">
    <property type="entry name" value="LRR_N_plant-typ"/>
</dbReference>
<protein>
    <submittedName>
        <fullName evidence="15">Uncharacterized protein</fullName>
    </submittedName>
</protein>
<keyword evidence="14" id="KW-1185">Reference proteome</keyword>
<feature type="signal peptide" evidence="11">
    <location>
        <begin position="1"/>
        <end position="29"/>
    </location>
</feature>
<dbReference type="SUPFAM" id="SSF52047">
    <property type="entry name" value="RNI-like"/>
    <property type="match status" value="1"/>
</dbReference>
<feature type="domain" description="Leucine-rich repeat-containing N-terminal plant-type" evidence="12">
    <location>
        <begin position="34"/>
        <end position="71"/>
    </location>
</feature>
<dbReference type="FunFam" id="3.80.10.10:FF:000041">
    <property type="entry name" value="LRR receptor-like serine/threonine-protein kinase ERECTA"/>
    <property type="match status" value="1"/>
</dbReference>
<dbReference type="GO" id="GO:0051707">
    <property type="term" value="P:response to other organism"/>
    <property type="evidence" value="ECO:0007669"/>
    <property type="project" value="UniProtKB-ARBA"/>
</dbReference>
<dbReference type="Gene3D" id="3.80.10.10">
    <property type="entry name" value="Ribonuclease Inhibitor"/>
    <property type="match status" value="4"/>
</dbReference>
<evidence type="ECO:0000256" key="6">
    <source>
        <dbReference type="ARBA" id="ARBA00022729"/>
    </source>
</evidence>
<reference evidence="15" key="2">
    <citation type="submission" date="2025-08" db="UniProtKB">
        <authorList>
            <consortium name="RefSeq"/>
        </authorList>
    </citation>
    <scope>IDENTIFICATION</scope>
    <source>
        <tissue evidence="15">Leaves</tissue>
    </source>
</reference>
<dbReference type="Pfam" id="PF13855">
    <property type="entry name" value="LRR_8"/>
    <property type="match status" value="2"/>
</dbReference>
<keyword evidence="3" id="KW-1003">Cell membrane</keyword>
<evidence type="ECO:0000256" key="7">
    <source>
        <dbReference type="ARBA" id="ARBA00022737"/>
    </source>
</evidence>
<accession>A0A6P6TP31</accession>
<dbReference type="Pfam" id="PF08263">
    <property type="entry name" value="LRRNT_2"/>
    <property type="match status" value="1"/>
</dbReference>
<dbReference type="PROSITE" id="PS51450">
    <property type="entry name" value="LRR"/>
    <property type="match status" value="1"/>
</dbReference>
<evidence type="ECO:0000259" key="13">
    <source>
        <dbReference type="Pfam" id="PF23598"/>
    </source>
</evidence>
<dbReference type="InterPro" id="IPR001611">
    <property type="entry name" value="Leu-rich_rpt"/>
</dbReference>
<name>A0A6P6TP31_COFAR</name>
<dbReference type="Proteomes" id="UP001652660">
    <property type="component" value="Chromosome 1e"/>
</dbReference>
<dbReference type="FunFam" id="3.80.10.10:FF:000095">
    <property type="entry name" value="LRR receptor-like serine/threonine-protein kinase GSO1"/>
    <property type="match status" value="1"/>
</dbReference>
<dbReference type="PANTHER" id="PTHR48063:SF98">
    <property type="entry name" value="LRR RECEPTOR-LIKE SERINE_THREONINE-PROTEIN KINASE FLS2"/>
    <property type="match status" value="1"/>
</dbReference>
<dbReference type="InterPro" id="IPR032675">
    <property type="entry name" value="LRR_dom_sf"/>
</dbReference>
<dbReference type="Pfam" id="PF13516">
    <property type="entry name" value="LRR_6"/>
    <property type="match status" value="1"/>
</dbReference>
<evidence type="ECO:0000256" key="8">
    <source>
        <dbReference type="ARBA" id="ARBA00022989"/>
    </source>
</evidence>
<evidence type="ECO:0000256" key="4">
    <source>
        <dbReference type="ARBA" id="ARBA00022614"/>
    </source>
</evidence>
<sequence>MIMGGSTHFSVFLLVAIILLCSSSETVNATCYASEKQALMDFKKDLKDPYGRLSSWIHDVDCCKWEGVVCSNRSGHVIQLQLQSPVREIDDFGDEEESPLSGKISHSLQNLTHLRYLDLSLNDFSGIPIPSFFGSLRSLRYLDLSKAGFQGMVPYQLGNLSSLRTLGLEAYYVSHLQADNLQWLAGLSNLEHLDMSGVDLSLASNWLEVINTIPSLVEIHLFSCQLDLISYYDGGRDTFVSLFHANFSSLTVLDLSRNYLGFVIPRWIFGLPALASLDLSWNFFGGPLPRDLWNLTSLRHLDLFGNYLNGSLSDELSHLNNLISLNLGRNYFEGSLDGIWNWSSLTSLDLSENNFATFLPSQLSTLSSLVSLDLRVNHFRGSIPTSIANISNLQYLDLFHNNLISSLPSEVFTSKDLITLDASDNYLNGPIPSTVGNCSNLEYLSLSNNALSGSIPSNLGRCTQLKELRLNDNALSGSIPSNLGKLSSLKFWDISCNELNGTLPESLGQLSKLEELIIHDNLMEGIVSESHFDNLTALTKFDASGNSLTLRVSVSWTPRVQFETLELSSWKLGPRFPTWIRSQKILRDVNLSFAGISDTIPPWLFNSSLQFVDFSHNQLHGGISHILCEVKNEYHDLRYLDLQENSLSGEIPDCWMNYPNLTRINLNSNNFTGSIPRSLFHLEDLDHLGLGNNSLTGPITFDFVNHE</sequence>
<dbReference type="RefSeq" id="XP_027079805.1">
    <property type="nucleotide sequence ID" value="XM_027224004.2"/>
</dbReference>
<keyword evidence="8" id="KW-1133">Transmembrane helix</keyword>
<dbReference type="Pfam" id="PF00560">
    <property type="entry name" value="LRR_1"/>
    <property type="match status" value="2"/>
</dbReference>
<dbReference type="SMART" id="SM00369">
    <property type="entry name" value="LRR_TYP"/>
    <property type="match status" value="10"/>
</dbReference>
<dbReference type="SUPFAM" id="SSF52058">
    <property type="entry name" value="L domain-like"/>
    <property type="match status" value="2"/>
</dbReference>
<proteinExistence type="inferred from homology"/>
<evidence type="ECO:0000256" key="11">
    <source>
        <dbReference type="SAM" id="SignalP"/>
    </source>
</evidence>
<evidence type="ECO:0000313" key="14">
    <source>
        <dbReference type="Proteomes" id="UP001652660"/>
    </source>
</evidence>